<dbReference type="Pfam" id="PF00078">
    <property type="entry name" value="RVT_1"/>
    <property type="match status" value="1"/>
</dbReference>
<dbReference type="Proteomes" id="UP001280121">
    <property type="component" value="Unassembled WGS sequence"/>
</dbReference>
<accession>A0AAD9TW40</accession>
<keyword evidence="3" id="KW-1185">Reference proteome</keyword>
<dbReference type="PANTHER" id="PTHR46890">
    <property type="entry name" value="NON-LTR RETROLELEMENT REVERSE TRANSCRIPTASE-LIKE PROTEIN-RELATED"/>
    <property type="match status" value="1"/>
</dbReference>
<proteinExistence type="predicted"/>
<protein>
    <recommendedName>
        <fullName evidence="1">Reverse transcriptase domain-containing protein</fullName>
    </recommendedName>
</protein>
<dbReference type="InterPro" id="IPR000477">
    <property type="entry name" value="RT_dom"/>
</dbReference>
<organism evidence="2 3">
    <name type="scientific">Dipteronia dyeriana</name>
    <dbReference type="NCBI Taxonomy" id="168575"/>
    <lineage>
        <taxon>Eukaryota</taxon>
        <taxon>Viridiplantae</taxon>
        <taxon>Streptophyta</taxon>
        <taxon>Embryophyta</taxon>
        <taxon>Tracheophyta</taxon>
        <taxon>Spermatophyta</taxon>
        <taxon>Magnoliopsida</taxon>
        <taxon>eudicotyledons</taxon>
        <taxon>Gunneridae</taxon>
        <taxon>Pentapetalae</taxon>
        <taxon>rosids</taxon>
        <taxon>malvids</taxon>
        <taxon>Sapindales</taxon>
        <taxon>Sapindaceae</taxon>
        <taxon>Hippocastanoideae</taxon>
        <taxon>Acereae</taxon>
        <taxon>Dipteronia</taxon>
    </lineage>
</organism>
<dbReference type="InterPro" id="IPR052343">
    <property type="entry name" value="Retrotransposon-Effector_Assoc"/>
</dbReference>
<comment type="caution">
    <text evidence="2">The sequence shown here is derived from an EMBL/GenBank/DDBJ whole genome shotgun (WGS) entry which is preliminary data.</text>
</comment>
<dbReference type="InterPro" id="IPR043502">
    <property type="entry name" value="DNA/RNA_pol_sf"/>
</dbReference>
<gene>
    <name evidence="2" type="ORF">Ddye_024583</name>
</gene>
<dbReference type="AlphaFoldDB" id="A0AAD9TW40"/>
<evidence type="ECO:0000259" key="1">
    <source>
        <dbReference type="Pfam" id="PF00078"/>
    </source>
</evidence>
<evidence type="ECO:0000313" key="3">
    <source>
        <dbReference type="Proteomes" id="UP001280121"/>
    </source>
</evidence>
<dbReference type="SUPFAM" id="SSF56672">
    <property type="entry name" value="DNA/RNA polymerases"/>
    <property type="match status" value="1"/>
</dbReference>
<dbReference type="EMBL" id="JANJYI010000007">
    <property type="protein sequence ID" value="KAK2642820.1"/>
    <property type="molecule type" value="Genomic_DNA"/>
</dbReference>
<feature type="domain" description="Reverse transcriptase" evidence="1">
    <location>
        <begin position="174"/>
        <end position="286"/>
    </location>
</feature>
<evidence type="ECO:0000313" key="2">
    <source>
        <dbReference type="EMBL" id="KAK2642820.1"/>
    </source>
</evidence>
<reference evidence="2" key="1">
    <citation type="journal article" date="2023" name="Plant J.">
        <title>Genome sequences and population genomics provide insights into the demographic history, inbreeding, and mutation load of two 'living fossil' tree species of Dipteronia.</title>
        <authorList>
            <person name="Feng Y."/>
            <person name="Comes H.P."/>
            <person name="Chen J."/>
            <person name="Zhu S."/>
            <person name="Lu R."/>
            <person name="Zhang X."/>
            <person name="Li P."/>
            <person name="Qiu J."/>
            <person name="Olsen K.M."/>
            <person name="Qiu Y."/>
        </authorList>
    </citation>
    <scope>NUCLEOTIDE SEQUENCE</scope>
    <source>
        <strain evidence="2">KIB01</strain>
    </source>
</reference>
<name>A0AAD9TW40_9ROSI</name>
<sequence length="298" mass="34035">MLSKGFGGTMLSKGIGVDSVRASGGLLTLWNEEVFEVKASIPNERCIIVSGMLLNENNERSESNEGRNWQFFKSHFLKKDSYRPKMSDLLLSQISAAERVRLEDQFSMEEVWEALCDCDGNKAPGLDGLNLNFVKSNYEVIKVDFMNFKGEFYMNGSAVKQINRTFIVLVPKVNNPISFKEYRSISLVGAVYKILAKVLANRLKKEMDSIISPYQMVFVKGRQIIDSFVIAGEIIHSWKKYNIGGLVVKLEFEKLDFEKSSDSVNHEFLFEILSRMGFVSEWVQWIRWCHFSIVVGFG</sequence>
<dbReference type="PANTHER" id="PTHR46890:SF50">
    <property type="entry name" value="RNA-DIRECTED DNA POLYMERASE, EUKARYOTA, REVERSE TRANSCRIPTASE ZINC-BINDING DOMAIN PROTEIN-RELATED"/>
    <property type="match status" value="1"/>
</dbReference>